<organism evidence="2 3">
    <name type="scientific">Geothrix rubra</name>
    <dbReference type="NCBI Taxonomy" id="2927977"/>
    <lineage>
        <taxon>Bacteria</taxon>
        <taxon>Pseudomonadati</taxon>
        <taxon>Acidobacteriota</taxon>
        <taxon>Holophagae</taxon>
        <taxon>Holophagales</taxon>
        <taxon>Holophagaceae</taxon>
        <taxon>Geothrix</taxon>
    </lineage>
</organism>
<dbReference type="InterPro" id="IPR050553">
    <property type="entry name" value="Thioredoxin_ResA/DsbE_sf"/>
</dbReference>
<dbReference type="SUPFAM" id="SSF52833">
    <property type="entry name" value="Thioredoxin-like"/>
    <property type="match status" value="1"/>
</dbReference>
<protein>
    <recommendedName>
        <fullName evidence="1">Thioredoxin domain-containing protein</fullName>
    </recommendedName>
</protein>
<dbReference type="EMBL" id="BSDD01000002">
    <property type="protein sequence ID" value="GLH69599.1"/>
    <property type="molecule type" value="Genomic_DNA"/>
</dbReference>
<comment type="caution">
    <text evidence="2">The sequence shown here is derived from an EMBL/GenBank/DDBJ whole genome shotgun (WGS) entry which is preliminary data.</text>
</comment>
<dbReference type="RefSeq" id="WP_285723615.1">
    <property type="nucleotide sequence ID" value="NZ_BSDD01000002.1"/>
</dbReference>
<name>A0ABQ5Q5H4_9BACT</name>
<dbReference type="PANTHER" id="PTHR42852:SF17">
    <property type="entry name" value="THIOREDOXIN-LIKE PROTEIN HI_1115"/>
    <property type="match status" value="1"/>
</dbReference>
<gene>
    <name evidence="2" type="ORF">GETHPA_11320</name>
</gene>
<evidence type="ECO:0000313" key="3">
    <source>
        <dbReference type="Proteomes" id="UP001165089"/>
    </source>
</evidence>
<feature type="domain" description="Thioredoxin" evidence="1">
    <location>
        <begin position="64"/>
        <end position="208"/>
    </location>
</feature>
<evidence type="ECO:0000259" key="1">
    <source>
        <dbReference type="PROSITE" id="PS51352"/>
    </source>
</evidence>
<dbReference type="Gene3D" id="3.40.30.10">
    <property type="entry name" value="Glutaredoxin"/>
    <property type="match status" value="1"/>
</dbReference>
<dbReference type="InterPro" id="IPR013766">
    <property type="entry name" value="Thioredoxin_domain"/>
</dbReference>
<keyword evidence="3" id="KW-1185">Reference proteome</keyword>
<dbReference type="PANTHER" id="PTHR42852">
    <property type="entry name" value="THIOL:DISULFIDE INTERCHANGE PROTEIN DSBE"/>
    <property type="match status" value="1"/>
</dbReference>
<dbReference type="InterPro" id="IPR036249">
    <property type="entry name" value="Thioredoxin-like_sf"/>
</dbReference>
<dbReference type="Proteomes" id="UP001165089">
    <property type="component" value="Unassembled WGS sequence"/>
</dbReference>
<accession>A0ABQ5Q5H4</accession>
<reference evidence="2 3" key="1">
    <citation type="journal article" date="2023" name="Antonie Van Leeuwenhoek">
        <title>Mesoterricola silvestris gen. nov., sp. nov., Mesoterricola sediminis sp. nov., Geothrix oryzae sp. nov., Geothrix edaphica sp. nov., Geothrix rubra sp. nov., and Geothrix limicola sp. nov., six novel members of Acidobacteriota isolated from soils.</title>
        <authorList>
            <person name="Itoh H."/>
            <person name="Sugisawa Y."/>
            <person name="Mise K."/>
            <person name="Xu Z."/>
            <person name="Kuniyasu M."/>
            <person name="Ushijima N."/>
            <person name="Kawano K."/>
            <person name="Kobayashi E."/>
            <person name="Shiratori Y."/>
            <person name="Masuda Y."/>
            <person name="Senoo K."/>
        </authorList>
    </citation>
    <scope>NUCLEOTIDE SEQUENCE [LARGE SCALE GENOMIC DNA]</scope>
    <source>
        <strain evidence="2 3">Red803</strain>
    </source>
</reference>
<dbReference type="PROSITE" id="PS51352">
    <property type="entry name" value="THIOREDOXIN_2"/>
    <property type="match status" value="1"/>
</dbReference>
<proteinExistence type="predicted"/>
<evidence type="ECO:0000313" key="2">
    <source>
        <dbReference type="EMBL" id="GLH69599.1"/>
    </source>
</evidence>
<sequence>MTRLSILASLCLCLGLAAQDARSFKELSQGEPGCPRVDDSSVGAHRQTGARPLMDAASDEVIAKGARRSAAAFGVLDIDGNLQTVGQMKGNIVAIGFWSTRCEPSMKMLQEFRNFQQQASAKGMKIVLWPVHFEHWPEVMGFLRAKKQYFDGVQVKRLALGEHGLNILTDELNALPTVYLVDKDGNIAATWSGFHQNLLLQRINRLLVER</sequence>